<dbReference type="InterPro" id="IPR003137">
    <property type="entry name" value="PA_domain"/>
</dbReference>
<dbReference type="AlphaFoldDB" id="A0AAD9Q6I4"/>
<sequence length="883" mass="97535">MCRPGMLLLFACFFLDYAGGEPSHSSMTLEEKHSLREKVLEMFHHAYNSYMNYAYPADELMPLSCKGRVRGVDPSRGDVDDALGKFCLTLIDTLDTLAVLGEVKEFEKAVRLVIRDVSFDNDVVVSVFETNIRVLGGLLGGHFASVALKNAGKGMLWYNNELVSMAKEIGYRLLPAFNTSTGIPYPRVNLKYGIHHPSSNAGTESDTCTACAGTMIMEFGALSRLTGEPLFEQKAQKAMEAIWIYRSRHSDLVGTVINIHNGDWVRKDSSVGAGIDSYYEYCLKAYILLGDDTYLERFNRHYKSIMQYMNQGPLFLSVQMHQPDRTAHAYMDALQAFWPGLQVLKGDLKKAIETHQMLYEVSKKHTFLPEAFTMEFEVHWGQHPLRPELVESTYFLYEATGDPYYLQVGKHIVEKINEHARVPCGFAALRDQLKYNVTLSPDNEHEYTCPITQHNQGSTAKFAQEVRRNSRAKAQGSCPKKKQDFTFSSNKPPRLRAEQFVPGNQEHVAILKSMGITMIQTKDGRIQLMQTASAAQSNSDAEDGIKFMQEMIELAKRRNDESAVQESPRVVQLMSSPYNGTVVLDACPARFGLDLNRGDVGISAEISVGEPYKGCATLSNADDLKHRIAARQAQEAGAVGVIIIDNVEGSSSDTQPIFAMSNDEGNSDDVKIPAVLLFSEQGRVLNNAMAAQEDASQPKKTSEEKASSKDEELPSRHKTNSEQKEPPKTKESPERDEEGDAGMADSSNSKLCGEDIHINGCNKGLQDKPQQASRNEGEQKTADQETAPEGVVLGKEEVVSVSEGVTGTPSGSTGKPINQGISSFADEEPRTDSFREETNTEAVRTADMQSSSHLTNDAPQSNEQSAQSSDDGNGGDRESIDRT</sequence>
<comment type="subcellular location">
    <subcellularLocation>
        <location evidence="1">Endoplasmic reticulum</location>
    </subcellularLocation>
</comment>
<evidence type="ECO:0000313" key="11">
    <source>
        <dbReference type="Proteomes" id="UP001249851"/>
    </source>
</evidence>
<protein>
    <recommendedName>
        <fullName evidence="6">alpha-1,2-Mannosidase</fullName>
        <ecNumber evidence="6">3.2.1.-</ecNumber>
    </recommendedName>
</protein>
<feature type="compositionally biased region" description="Polar residues" evidence="7">
    <location>
        <begin position="847"/>
        <end position="871"/>
    </location>
</feature>
<dbReference type="InterPro" id="IPR001382">
    <property type="entry name" value="Glyco_hydro_47"/>
</dbReference>
<dbReference type="Pfam" id="PF01532">
    <property type="entry name" value="Glyco_hydro_47"/>
    <property type="match status" value="1"/>
</dbReference>
<feature type="compositionally biased region" description="Basic and acidic residues" evidence="7">
    <location>
        <begin position="874"/>
        <end position="883"/>
    </location>
</feature>
<evidence type="ECO:0000256" key="6">
    <source>
        <dbReference type="RuleBase" id="RU361193"/>
    </source>
</evidence>
<evidence type="ECO:0000256" key="7">
    <source>
        <dbReference type="SAM" id="MobiDB-lite"/>
    </source>
</evidence>
<dbReference type="GO" id="GO:0005509">
    <property type="term" value="F:calcium ion binding"/>
    <property type="evidence" value="ECO:0007669"/>
    <property type="project" value="InterPro"/>
</dbReference>
<reference evidence="10" key="1">
    <citation type="journal article" date="2023" name="G3 (Bethesda)">
        <title>Whole genome assembly and annotation of the endangered Caribbean coral Acropora cervicornis.</title>
        <authorList>
            <person name="Selwyn J.D."/>
            <person name="Vollmer S.V."/>
        </authorList>
    </citation>
    <scope>NUCLEOTIDE SEQUENCE</scope>
    <source>
        <strain evidence="10">K2</strain>
    </source>
</reference>
<dbReference type="InterPro" id="IPR044674">
    <property type="entry name" value="EDEM1/2/3"/>
</dbReference>
<dbReference type="GO" id="GO:0004571">
    <property type="term" value="F:mannosyl-oligosaccharide 1,2-alpha-mannosidase activity"/>
    <property type="evidence" value="ECO:0007669"/>
    <property type="project" value="InterPro"/>
</dbReference>
<feature type="active site" evidence="5">
    <location>
        <position position="388"/>
    </location>
</feature>
<evidence type="ECO:0000256" key="3">
    <source>
        <dbReference type="ARBA" id="ARBA00022824"/>
    </source>
</evidence>
<feature type="compositionally biased region" description="Basic and acidic residues" evidence="7">
    <location>
        <begin position="696"/>
        <end position="733"/>
    </location>
</feature>
<keyword evidence="4" id="KW-0325">Glycoprotein</keyword>
<evidence type="ECO:0000256" key="2">
    <source>
        <dbReference type="ARBA" id="ARBA00007658"/>
    </source>
</evidence>
<evidence type="ECO:0000256" key="1">
    <source>
        <dbReference type="ARBA" id="ARBA00004240"/>
    </source>
</evidence>
<dbReference type="Proteomes" id="UP001249851">
    <property type="component" value="Unassembled WGS sequence"/>
</dbReference>
<proteinExistence type="inferred from homology"/>
<feature type="region of interest" description="Disordered" evidence="7">
    <location>
        <begin position="470"/>
        <end position="491"/>
    </location>
</feature>
<dbReference type="PRINTS" id="PR00747">
    <property type="entry name" value="GLYHDRLASE47"/>
</dbReference>
<comment type="caution">
    <text evidence="10">The sequence shown here is derived from an EMBL/GenBank/DDBJ whole genome shotgun (WGS) entry which is preliminary data.</text>
</comment>
<keyword evidence="6" id="KW-0378">Hydrolase</keyword>
<feature type="active site" description="Proton donor" evidence="5">
    <location>
        <position position="129"/>
    </location>
</feature>
<dbReference type="PANTHER" id="PTHR45679">
    <property type="entry name" value="ER DEGRADATION-ENHANCING ALPHA-MANNOSIDASE-LIKE PROTEIN 2"/>
    <property type="match status" value="1"/>
</dbReference>
<feature type="signal peptide" evidence="8">
    <location>
        <begin position="1"/>
        <end position="20"/>
    </location>
</feature>
<keyword evidence="8" id="KW-0732">Signal</keyword>
<evidence type="ECO:0000256" key="8">
    <source>
        <dbReference type="SAM" id="SignalP"/>
    </source>
</evidence>
<feature type="active site" description="Proton donor" evidence="5">
    <location>
        <position position="370"/>
    </location>
</feature>
<gene>
    <name evidence="10" type="ORF">P5673_022810</name>
</gene>
<dbReference type="Pfam" id="PF02225">
    <property type="entry name" value="PA"/>
    <property type="match status" value="1"/>
</dbReference>
<evidence type="ECO:0000313" key="10">
    <source>
        <dbReference type="EMBL" id="KAK2555474.1"/>
    </source>
</evidence>
<feature type="compositionally biased region" description="Low complexity" evidence="7">
    <location>
        <begin position="788"/>
        <end position="816"/>
    </location>
</feature>
<name>A0AAD9Q6I4_ACRCE</name>
<feature type="compositionally biased region" description="Basic and acidic residues" evidence="7">
    <location>
        <begin position="827"/>
        <end position="838"/>
    </location>
</feature>
<feature type="active site" evidence="5">
    <location>
        <position position="276"/>
    </location>
</feature>
<dbReference type="Gene3D" id="3.50.30.30">
    <property type="match status" value="1"/>
</dbReference>
<dbReference type="SUPFAM" id="SSF48225">
    <property type="entry name" value="Seven-hairpin glycosidases"/>
    <property type="match status" value="1"/>
</dbReference>
<organism evidence="10 11">
    <name type="scientific">Acropora cervicornis</name>
    <name type="common">Staghorn coral</name>
    <dbReference type="NCBI Taxonomy" id="6130"/>
    <lineage>
        <taxon>Eukaryota</taxon>
        <taxon>Metazoa</taxon>
        <taxon>Cnidaria</taxon>
        <taxon>Anthozoa</taxon>
        <taxon>Hexacorallia</taxon>
        <taxon>Scleractinia</taxon>
        <taxon>Astrocoeniina</taxon>
        <taxon>Acroporidae</taxon>
        <taxon>Acropora</taxon>
    </lineage>
</organism>
<dbReference type="EMBL" id="JARQWQ010000062">
    <property type="protein sequence ID" value="KAK2555474.1"/>
    <property type="molecule type" value="Genomic_DNA"/>
</dbReference>
<feature type="chain" id="PRO_5042236358" description="alpha-1,2-Mannosidase" evidence="8">
    <location>
        <begin position="21"/>
        <end position="883"/>
    </location>
</feature>
<keyword evidence="3" id="KW-0256">Endoplasmic reticulum</keyword>
<dbReference type="GO" id="GO:0005975">
    <property type="term" value="P:carbohydrate metabolic process"/>
    <property type="evidence" value="ECO:0007669"/>
    <property type="project" value="InterPro"/>
</dbReference>
<reference evidence="10" key="2">
    <citation type="journal article" date="2023" name="Science">
        <title>Genomic signatures of disease resistance in endangered staghorn corals.</title>
        <authorList>
            <person name="Vollmer S.V."/>
            <person name="Selwyn J.D."/>
            <person name="Despard B.A."/>
            <person name="Roesel C.L."/>
        </authorList>
    </citation>
    <scope>NUCLEOTIDE SEQUENCE</scope>
    <source>
        <strain evidence="10">K2</strain>
    </source>
</reference>
<dbReference type="EC" id="3.2.1.-" evidence="6"/>
<evidence type="ECO:0000256" key="4">
    <source>
        <dbReference type="ARBA" id="ARBA00023180"/>
    </source>
</evidence>
<dbReference type="PANTHER" id="PTHR45679:SF2">
    <property type="entry name" value="ER DEGRADATION-ENHANCING ALPHA-MANNOSIDASE-LIKE PROTEIN 3"/>
    <property type="match status" value="1"/>
</dbReference>
<dbReference type="Gene3D" id="1.50.10.10">
    <property type="match status" value="1"/>
</dbReference>
<comment type="similarity">
    <text evidence="2 6">Belongs to the glycosyl hydrolase 47 family.</text>
</comment>
<keyword evidence="11" id="KW-1185">Reference proteome</keyword>
<dbReference type="GO" id="GO:0044322">
    <property type="term" value="C:endoplasmic reticulum quality control compartment"/>
    <property type="evidence" value="ECO:0007669"/>
    <property type="project" value="GOC"/>
</dbReference>
<feature type="domain" description="PA" evidence="9">
    <location>
        <begin position="627"/>
        <end position="683"/>
    </location>
</feature>
<dbReference type="InterPro" id="IPR012341">
    <property type="entry name" value="6hp_glycosidase-like_sf"/>
</dbReference>
<evidence type="ECO:0000256" key="5">
    <source>
        <dbReference type="PIRSR" id="PIRSR601382-1"/>
    </source>
</evidence>
<accession>A0AAD9Q6I4</accession>
<keyword evidence="6" id="KW-0326">Glycosidase</keyword>
<feature type="region of interest" description="Disordered" evidence="7">
    <location>
        <begin position="690"/>
        <end position="883"/>
    </location>
</feature>
<dbReference type="GO" id="GO:1904380">
    <property type="term" value="P:endoplasmic reticulum mannose trimming"/>
    <property type="evidence" value="ECO:0007669"/>
    <property type="project" value="InterPro"/>
</dbReference>
<evidence type="ECO:0000259" key="9">
    <source>
        <dbReference type="Pfam" id="PF02225"/>
    </source>
</evidence>
<dbReference type="InterPro" id="IPR036026">
    <property type="entry name" value="Seven-hairpin_glycosidases"/>
</dbReference>
<dbReference type="GO" id="GO:0016020">
    <property type="term" value="C:membrane"/>
    <property type="evidence" value="ECO:0007669"/>
    <property type="project" value="InterPro"/>
</dbReference>